<reference evidence="2 3" key="1">
    <citation type="submission" date="2018-09" db="EMBL/GenBank/DDBJ databases">
        <title>Metagenome Assembled Genomes from an Advanced Water Purification Facility.</title>
        <authorList>
            <person name="Stamps B.W."/>
            <person name="Spear J.R."/>
        </authorList>
    </citation>
    <scope>NUCLEOTIDE SEQUENCE [LARGE SCALE GENOMIC DNA]</scope>
    <source>
        <strain evidence="2">Bin_29_2</strain>
    </source>
</reference>
<evidence type="ECO:0000313" key="2">
    <source>
        <dbReference type="EMBL" id="TXI51869.1"/>
    </source>
</evidence>
<name>A0A5C7XQT2_9MYCO</name>
<dbReference type="AlphaFoldDB" id="A0A5C7XQT2"/>
<sequence>MPDVSNQAVAARRRRNWRHSENRASPKLIAKRVSEADHKALTKYAEDHGVKVSEMLEPFVADLIKRAHEHCEQLDGMTAAAKAS</sequence>
<gene>
    <name evidence="2" type="ORF">E6Q54_19645</name>
</gene>
<feature type="compositionally biased region" description="Low complexity" evidence="1">
    <location>
        <begin position="1"/>
        <end position="10"/>
    </location>
</feature>
<feature type="region of interest" description="Disordered" evidence="1">
    <location>
        <begin position="1"/>
        <end position="25"/>
    </location>
</feature>
<accession>A0A5C7XQT2</accession>
<comment type="caution">
    <text evidence="2">The sequence shown here is derived from an EMBL/GenBank/DDBJ whole genome shotgun (WGS) entry which is preliminary data.</text>
</comment>
<protein>
    <submittedName>
        <fullName evidence="2">Uncharacterized protein</fullName>
    </submittedName>
</protein>
<evidence type="ECO:0000313" key="3">
    <source>
        <dbReference type="Proteomes" id="UP000321797"/>
    </source>
</evidence>
<evidence type="ECO:0000256" key="1">
    <source>
        <dbReference type="SAM" id="MobiDB-lite"/>
    </source>
</evidence>
<dbReference type="Proteomes" id="UP000321797">
    <property type="component" value="Unassembled WGS sequence"/>
</dbReference>
<organism evidence="2 3">
    <name type="scientific">Mycolicibacter arupensis</name>
    <dbReference type="NCBI Taxonomy" id="342002"/>
    <lineage>
        <taxon>Bacteria</taxon>
        <taxon>Bacillati</taxon>
        <taxon>Actinomycetota</taxon>
        <taxon>Actinomycetes</taxon>
        <taxon>Mycobacteriales</taxon>
        <taxon>Mycobacteriaceae</taxon>
        <taxon>Mycolicibacter</taxon>
    </lineage>
</organism>
<dbReference type="EMBL" id="SSGD01000137">
    <property type="protein sequence ID" value="TXI51869.1"/>
    <property type="molecule type" value="Genomic_DNA"/>
</dbReference>
<proteinExistence type="predicted"/>